<dbReference type="GO" id="GO:0000398">
    <property type="term" value="P:mRNA splicing, via spliceosome"/>
    <property type="evidence" value="ECO:0007669"/>
    <property type="project" value="InterPro"/>
</dbReference>
<keyword evidence="14" id="KW-1185">Reference proteome</keyword>
<evidence type="ECO:0000256" key="11">
    <source>
        <dbReference type="ARBA" id="ARBA00067761"/>
    </source>
</evidence>
<evidence type="ECO:0000256" key="9">
    <source>
        <dbReference type="ARBA" id="ARBA00023274"/>
    </source>
</evidence>
<dbReference type="CDD" id="cd01729">
    <property type="entry name" value="LSm7"/>
    <property type="match status" value="1"/>
</dbReference>
<evidence type="ECO:0000256" key="2">
    <source>
        <dbReference type="ARBA" id="ARBA00006850"/>
    </source>
</evidence>
<dbReference type="InterPro" id="IPR044641">
    <property type="entry name" value="Lsm7/SmG-like"/>
</dbReference>
<dbReference type="GO" id="GO:0097526">
    <property type="term" value="C:spliceosomal tri-snRNP complex"/>
    <property type="evidence" value="ECO:0007669"/>
    <property type="project" value="TreeGrafter"/>
</dbReference>
<dbReference type="SMART" id="SM00651">
    <property type="entry name" value="Sm"/>
    <property type="match status" value="1"/>
</dbReference>
<evidence type="ECO:0000256" key="5">
    <source>
        <dbReference type="ARBA" id="ARBA00022884"/>
    </source>
</evidence>
<dbReference type="GO" id="GO:0005689">
    <property type="term" value="C:U12-type spliceosomal complex"/>
    <property type="evidence" value="ECO:0007669"/>
    <property type="project" value="TreeGrafter"/>
</dbReference>
<keyword evidence="6" id="KW-0007">Acetylation</keyword>
<organism evidence="13 14">
    <name type="scientific">Cinara cedri</name>
    <dbReference type="NCBI Taxonomy" id="506608"/>
    <lineage>
        <taxon>Eukaryota</taxon>
        <taxon>Metazoa</taxon>
        <taxon>Ecdysozoa</taxon>
        <taxon>Arthropoda</taxon>
        <taxon>Hexapoda</taxon>
        <taxon>Insecta</taxon>
        <taxon>Pterygota</taxon>
        <taxon>Neoptera</taxon>
        <taxon>Paraneoptera</taxon>
        <taxon>Hemiptera</taxon>
        <taxon>Sternorrhyncha</taxon>
        <taxon>Aphidomorpha</taxon>
        <taxon>Aphidoidea</taxon>
        <taxon>Aphididae</taxon>
        <taxon>Lachninae</taxon>
        <taxon>Cinara</taxon>
    </lineage>
</organism>
<dbReference type="EMBL" id="CABPRJ010000994">
    <property type="protein sequence ID" value="VVC34402.1"/>
    <property type="molecule type" value="Genomic_DNA"/>
</dbReference>
<evidence type="ECO:0000256" key="1">
    <source>
        <dbReference type="ARBA" id="ARBA00004123"/>
    </source>
</evidence>
<keyword evidence="7" id="KW-0508">mRNA splicing</keyword>
<evidence type="ECO:0000313" key="14">
    <source>
        <dbReference type="Proteomes" id="UP000325440"/>
    </source>
</evidence>
<keyword evidence="5" id="KW-0694">RNA-binding</keyword>
<dbReference type="Gene3D" id="2.30.30.100">
    <property type="match status" value="1"/>
</dbReference>
<dbReference type="InterPro" id="IPR010920">
    <property type="entry name" value="LSM_dom_sf"/>
</dbReference>
<evidence type="ECO:0000256" key="8">
    <source>
        <dbReference type="ARBA" id="ARBA00023242"/>
    </source>
</evidence>
<evidence type="ECO:0000313" key="13">
    <source>
        <dbReference type="EMBL" id="VVC34402.1"/>
    </source>
</evidence>
<keyword evidence="8" id="KW-0539">Nucleus</keyword>
<dbReference type="FunFam" id="2.30.30.100:FF:000025">
    <property type="entry name" value="U6 snRNA-associated Sm-like protein LSm7"/>
    <property type="match status" value="1"/>
</dbReference>
<dbReference type="GO" id="GO:0003723">
    <property type="term" value="F:RNA binding"/>
    <property type="evidence" value="ECO:0007669"/>
    <property type="project" value="UniProtKB-KW"/>
</dbReference>
<dbReference type="PROSITE" id="PS52002">
    <property type="entry name" value="SM"/>
    <property type="match status" value="1"/>
</dbReference>
<keyword evidence="3" id="KW-0507">mRNA processing</keyword>
<proteinExistence type="inferred from homology"/>
<dbReference type="PANTHER" id="PTHR10553:SF5">
    <property type="entry name" value="U6 SNRNA-ASSOCIATED SM-LIKE PROTEIN LSM7"/>
    <property type="match status" value="1"/>
</dbReference>
<dbReference type="GO" id="GO:1990726">
    <property type="term" value="C:Lsm1-7-Pat1 complex"/>
    <property type="evidence" value="ECO:0007669"/>
    <property type="project" value="TreeGrafter"/>
</dbReference>
<keyword evidence="9" id="KW-0687">Ribonucleoprotein</keyword>
<dbReference type="PIRSF" id="PIRSF037188">
    <property type="entry name" value="U6_snRNA_Lsm7"/>
    <property type="match status" value="1"/>
</dbReference>
<dbReference type="GO" id="GO:0071013">
    <property type="term" value="C:catalytic step 2 spliceosome"/>
    <property type="evidence" value="ECO:0007669"/>
    <property type="project" value="TreeGrafter"/>
</dbReference>
<dbReference type="GO" id="GO:0000956">
    <property type="term" value="P:nuclear-transcribed mRNA catabolic process"/>
    <property type="evidence" value="ECO:0007669"/>
    <property type="project" value="InterPro"/>
</dbReference>
<dbReference type="PANTHER" id="PTHR10553">
    <property type="entry name" value="SMALL NUCLEAR RIBONUCLEOPROTEIN"/>
    <property type="match status" value="1"/>
</dbReference>
<evidence type="ECO:0000256" key="4">
    <source>
        <dbReference type="ARBA" id="ARBA00022728"/>
    </source>
</evidence>
<dbReference type="AlphaFoldDB" id="A0A5E4MSC4"/>
<protein>
    <recommendedName>
        <fullName evidence="11">U6 snRNA-associated Sm-like protein LSm7</fullName>
    </recommendedName>
</protein>
<dbReference type="OrthoDB" id="2146at2759"/>
<reference evidence="13 14" key="1">
    <citation type="submission" date="2019-08" db="EMBL/GenBank/DDBJ databases">
        <authorList>
            <person name="Alioto T."/>
            <person name="Alioto T."/>
            <person name="Gomez Garrido J."/>
        </authorList>
    </citation>
    <scope>NUCLEOTIDE SEQUENCE [LARGE SCALE GENOMIC DNA]</scope>
</reference>
<dbReference type="InterPro" id="IPR017132">
    <property type="entry name" value="Lsm7"/>
</dbReference>
<dbReference type="InterPro" id="IPR047575">
    <property type="entry name" value="Sm"/>
</dbReference>
<dbReference type="Pfam" id="PF01423">
    <property type="entry name" value="LSM"/>
    <property type="match status" value="1"/>
</dbReference>
<evidence type="ECO:0000256" key="6">
    <source>
        <dbReference type="ARBA" id="ARBA00022990"/>
    </source>
</evidence>
<feature type="domain" description="Sm" evidence="12">
    <location>
        <begin position="16"/>
        <end position="96"/>
    </location>
</feature>
<dbReference type="InterPro" id="IPR001163">
    <property type="entry name" value="Sm_dom_euk/arc"/>
</dbReference>
<gene>
    <name evidence="13" type="ORF">CINCED_3A015522</name>
</gene>
<comment type="subcellular location">
    <subcellularLocation>
        <location evidence="1">Nucleus</location>
    </subcellularLocation>
</comment>
<sequence length="106" mass="11944">MSEQLVSAVPERKKKESIIDLTRYLEQVVRVKFTGGREVSGTLKGFDTLVNLVLDNTIEYLRDPDEPMKLTNDTRTLGLVVCRGTTIELICPVDGMEAIMNPFLQE</sequence>
<comment type="similarity">
    <text evidence="2">Belongs to the snRNP Sm proteins family.</text>
</comment>
<evidence type="ECO:0000259" key="12">
    <source>
        <dbReference type="PROSITE" id="PS52002"/>
    </source>
</evidence>
<dbReference type="GO" id="GO:0005688">
    <property type="term" value="C:U6 snRNP"/>
    <property type="evidence" value="ECO:0007669"/>
    <property type="project" value="TreeGrafter"/>
</dbReference>
<dbReference type="Proteomes" id="UP000325440">
    <property type="component" value="Unassembled WGS sequence"/>
</dbReference>
<accession>A0A5E4MSC4</accession>
<evidence type="ECO:0000256" key="7">
    <source>
        <dbReference type="ARBA" id="ARBA00023187"/>
    </source>
</evidence>
<evidence type="ECO:0000256" key="10">
    <source>
        <dbReference type="ARBA" id="ARBA00065431"/>
    </source>
</evidence>
<dbReference type="GO" id="GO:0071004">
    <property type="term" value="C:U2-type prespliceosome"/>
    <property type="evidence" value="ECO:0007669"/>
    <property type="project" value="TreeGrafter"/>
</dbReference>
<comment type="subunit">
    <text evidence="10">Component of the precatalytic spliceosome (spliceosome B complex). Component of the U4/U6-U5 tri-snRNP complex, a building block of the precatalytic spliceosome (spliceosome B complex). The U4/U6-U5 tri-snRNP complex is composed of the U4, U6 and U5 snRNAs and at least PRPF3, PRPF4, PRPF6, PRPF8, PRPF31, SNRNP200, TXNL4A, SNRNP40, SNRPB, SNRPD1, SNRPD2, SNRPD3, SNRPE, SNRPF, SNRPG, DDX23, CD2BP2, PPIH, SNU13, EFTUD2, SART1 and USP39, plus LSM2, LSM3, LSM4, LSM5, LSM6, LSM7 and LSM8. LSM2, LSM3, LSM4, LSM5, LSM6, LSM7 and LSM8 form a heptameric, ring-shaped subcomplex (the LSM2-8 complex) that is part of the U4/U6-U5 tri-snRNP complex and the precatalytic spliceosome. Interacts with TACC1.</text>
</comment>
<dbReference type="SUPFAM" id="SSF50182">
    <property type="entry name" value="Sm-like ribonucleoproteins"/>
    <property type="match status" value="1"/>
</dbReference>
<evidence type="ECO:0000256" key="3">
    <source>
        <dbReference type="ARBA" id="ARBA00022664"/>
    </source>
</evidence>
<name>A0A5E4MSC4_9HEMI</name>
<keyword evidence="4" id="KW-0747">Spliceosome</keyword>